<keyword evidence="3 5" id="KW-1133">Transmembrane helix</keyword>
<feature type="transmembrane region" description="Helical" evidence="5">
    <location>
        <begin position="70"/>
        <end position="93"/>
    </location>
</feature>
<dbReference type="PANTHER" id="PTHR43461">
    <property type="entry name" value="TRANSMEMBRANE PROTEIN 256"/>
    <property type="match status" value="1"/>
</dbReference>
<evidence type="ECO:0000256" key="3">
    <source>
        <dbReference type="ARBA" id="ARBA00022989"/>
    </source>
</evidence>
<dbReference type="AlphaFoldDB" id="A0A2R5GI19"/>
<dbReference type="InParanoid" id="A0A2R5GI19"/>
<evidence type="ECO:0000313" key="6">
    <source>
        <dbReference type="EMBL" id="GBG30537.1"/>
    </source>
</evidence>
<name>A0A2R5GI19_9STRA</name>
<accession>A0A2R5GI19</accession>
<dbReference type="GO" id="GO:0016020">
    <property type="term" value="C:membrane"/>
    <property type="evidence" value="ECO:0007669"/>
    <property type="project" value="UniProtKB-SubCell"/>
</dbReference>
<reference evidence="6 7" key="1">
    <citation type="submission" date="2017-12" db="EMBL/GenBank/DDBJ databases">
        <title>Sequencing, de novo assembly and annotation of complete genome of a new Thraustochytrid species, strain FCC1311.</title>
        <authorList>
            <person name="Sedici K."/>
            <person name="Godart F."/>
            <person name="Aiese Cigliano R."/>
            <person name="Sanseverino W."/>
            <person name="Barakat M."/>
            <person name="Ortet P."/>
            <person name="Marechal E."/>
            <person name="Cagnac O."/>
            <person name="Amato A."/>
        </authorList>
    </citation>
    <scope>NUCLEOTIDE SEQUENCE [LARGE SCALE GENOMIC DNA]</scope>
</reference>
<keyword evidence="7" id="KW-1185">Reference proteome</keyword>
<dbReference type="Proteomes" id="UP000241890">
    <property type="component" value="Unassembled WGS sequence"/>
</dbReference>
<sequence length="119" mass="12380">MRPIVLAGISGALAIVTGAFGAHALRGKVDDRMAKVWETASHYHLVNSVAMLVAAKMVKEVPGGAAAQPRNLPVTLFAAGITLFSGSLYAMVLTGETKLGMITPIGGFTLIAAWLSLIF</sequence>
<evidence type="ECO:0000256" key="1">
    <source>
        <dbReference type="ARBA" id="ARBA00004141"/>
    </source>
</evidence>
<proteinExistence type="predicted"/>
<comment type="subcellular location">
    <subcellularLocation>
        <location evidence="1">Membrane</location>
        <topology evidence="1">Multi-pass membrane protein</topology>
    </subcellularLocation>
</comment>
<keyword evidence="4 5" id="KW-0472">Membrane</keyword>
<keyword evidence="2 5" id="KW-0812">Transmembrane</keyword>
<dbReference type="OrthoDB" id="269173at2759"/>
<dbReference type="EMBL" id="BEYU01000077">
    <property type="protein sequence ID" value="GBG30537.1"/>
    <property type="molecule type" value="Genomic_DNA"/>
</dbReference>
<evidence type="ECO:0000256" key="2">
    <source>
        <dbReference type="ARBA" id="ARBA00022692"/>
    </source>
</evidence>
<protein>
    <submittedName>
        <fullName evidence="6">Transmembrane protein 256</fullName>
    </submittedName>
</protein>
<evidence type="ECO:0000256" key="4">
    <source>
        <dbReference type="ARBA" id="ARBA00023136"/>
    </source>
</evidence>
<feature type="transmembrane region" description="Helical" evidence="5">
    <location>
        <begin position="99"/>
        <end position="118"/>
    </location>
</feature>
<dbReference type="Pfam" id="PF04241">
    <property type="entry name" value="DUF423"/>
    <property type="match status" value="1"/>
</dbReference>
<dbReference type="InterPro" id="IPR006696">
    <property type="entry name" value="DUF423"/>
</dbReference>
<evidence type="ECO:0000313" key="7">
    <source>
        <dbReference type="Proteomes" id="UP000241890"/>
    </source>
</evidence>
<evidence type="ECO:0000256" key="5">
    <source>
        <dbReference type="SAM" id="Phobius"/>
    </source>
</evidence>
<organism evidence="6 7">
    <name type="scientific">Hondaea fermentalgiana</name>
    <dbReference type="NCBI Taxonomy" id="2315210"/>
    <lineage>
        <taxon>Eukaryota</taxon>
        <taxon>Sar</taxon>
        <taxon>Stramenopiles</taxon>
        <taxon>Bigyra</taxon>
        <taxon>Labyrinthulomycetes</taxon>
        <taxon>Thraustochytrida</taxon>
        <taxon>Thraustochytriidae</taxon>
        <taxon>Hondaea</taxon>
    </lineage>
</organism>
<gene>
    <name evidence="6" type="ORF">FCC1311_067572</name>
</gene>
<dbReference type="PANTHER" id="PTHR43461:SF1">
    <property type="entry name" value="TRANSMEMBRANE PROTEIN 256"/>
    <property type="match status" value="1"/>
</dbReference>
<comment type="caution">
    <text evidence="6">The sequence shown here is derived from an EMBL/GenBank/DDBJ whole genome shotgun (WGS) entry which is preliminary data.</text>
</comment>